<evidence type="ECO:0000256" key="1">
    <source>
        <dbReference type="ARBA" id="ARBA00007091"/>
    </source>
</evidence>
<proteinExistence type="inferred from homology"/>
<dbReference type="InterPro" id="IPR001858">
    <property type="entry name" value="Phosphatidylethanolamine-bd_CS"/>
</dbReference>
<dbReference type="InterPro" id="IPR036610">
    <property type="entry name" value="PEBP-like_sf"/>
</dbReference>
<sequence length="221" mass="24480">MATFLIRSMTRSAATAIKVQTAVFDSFFNGRRLFASMTSEAFTKHEVVPDVLPNSPPSKTVSVRFNSGAEVSLGNVLTPTQVKDQPQIAWEAEEGALYTLIKTDPDAPSRDDPKFREWHHWLVVNIPGNDVSKGDVLSEYVGAGPPEKTGLHRYVFLVYKQSGRVEDKDHGHLTNTSADNRGGFRAANFAKKHGLGSPVFGNLYQAEYDDYVPTLYKQLGF</sequence>
<dbReference type="AlphaFoldDB" id="A0A8S1GXH3"/>
<dbReference type="EMBL" id="CAJGYM010000007">
    <property type="protein sequence ID" value="CAD6188089.1"/>
    <property type="molecule type" value="Genomic_DNA"/>
</dbReference>
<protein>
    <submittedName>
        <fullName evidence="2">Uncharacterized protein</fullName>
    </submittedName>
</protein>
<accession>A0A8S1GXH3</accession>
<dbReference type="Gene3D" id="3.90.280.10">
    <property type="entry name" value="PEBP-like"/>
    <property type="match status" value="1"/>
</dbReference>
<dbReference type="Proteomes" id="UP000835052">
    <property type="component" value="Unassembled WGS sequence"/>
</dbReference>
<evidence type="ECO:0000313" key="3">
    <source>
        <dbReference type="Proteomes" id="UP000835052"/>
    </source>
</evidence>
<comment type="caution">
    <text evidence="2">The sequence shown here is derived from an EMBL/GenBank/DDBJ whole genome shotgun (WGS) entry which is preliminary data.</text>
</comment>
<dbReference type="PANTHER" id="PTHR11362">
    <property type="entry name" value="PHOSPHATIDYLETHANOLAMINE-BINDING PROTEIN"/>
    <property type="match status" value="1"/>
</dbReference>
<organism evidence="2 3">
    <name type="scientific">Caenorhabditis auriculariae</name>
    <dbReference type="NCBI Taxonomy" id="2777116"/>
    <lineage>
        <taxon>Eukaryota</taxon>
        <taxon>Metazoa</taxon>
        <taxon>Ecdysozoa</taxon>
        <taxon>Nematoda</taxon>
        <taxon>Chromadorea</taxon>
        <taxon>Rhabditida</taxon>
        <taxon>Rhabditina</taxon>
        <taxon>Rhabditomorpha</taxon>
        <taxon>Rhabditoidea</taxon>
        <taxon>Rhabditidae</taxon>
        <taxon>Peloderinae</taxon>
        <taxon>Caenorhabditis</taxon>
    </lineage>
</organism>
<dbReference type="InterPro" id="IPR008914">
    <property type="entry name" value="PEBP"/>
</dbReference>
<dbReference type="FunFam" id="3.90.280.10:FF:000006">
    <property type="entry name" value="protein D3"/>
    <property type="match status" value="1"/>
</dbReference>
<dbReference type="PANTHER" id="PTHR11362:SF82">
    <property type="entry name" value="PHOSPHATIDYLETHANOLAMINE-BINDING PROTEIN 4"/>
    <property type="match status" value="1"/>
</dbReference>
<dbReference type="CDD" id="cd00866">
    <property type="entry name" value="PEBP_euk"/>
    <property type="match status" value="1"/>
</dbReference>
<dbReference type="PROSITE" id="PS01220">
    <property type="entry name" value="PBP"/>
    <property type="match status" value="1"/>
</dbReference>
<keyword evidence="3" id="KW-1185">Reference proteome</keyword>
<dbReference type="Pfam" id="PF01161">
    <property type="entry name" value="PBP"/>
    <property type="match status" value="1"/>
</dbReference>
<dbReference type="OrthoDB" id="2506647at2759"/>
<reference evidence="2" key="1">
    <citation type="submission" date="2020-10" db="EMBL/GenBank/DDBJ databases">
        <authorList>
            <person name="Kikuchi T."/>
        </authorList>
    </citation>
    <scope>NUCLEOTIDE SEQUENCE</scope>
    <source>
        <strain evidence="2">NKZ352</strain>
    </source>
</reference>
<dbReference type="InterPro" id="IPR035810">
    <property type="entry name" value="PEBP_euk"/>
</dbReference>
<gene>
    <name evidence="2" type="ORF">CAUJ_LOCUS4008</name>
</gene>
<dbReference type="SUPFAM" id="SSF49777">
    <property type="entry name" value="PEBP-like"/>
    <property type="match status" value="1"/>
</dbReference>
<name>A0A8S1GXH3_9PELO</name>
<comment type="similarity">
    <text evidence="1">Belongs to the phosphatidylethanolamine-binding protein family.</text>
</comment>
<evidence type="ECO:0000313" key="2">
    <source>
        <dbReference type="EMBL" id="CAD6188089.1"/>
    </source>
</evidence>